<dbReference type="GO" id="GO:0005201">
    <property type="term" value="F:extracellular matrix structural constituent"/>
    <property type="evidence" value="ECO:0007669"/>
    <property type="project" value="InterPro"/>
</dbReference>
<dbReference type="Ensembl" id="ENSMGAT00000032882.1">
    <property type="protein sequence ID" value="ENSMGAP00000025614.1"/>
    <property type="gene ID" value="ENSMGAG00000020839.1"/>
</dbReference>
<dbReference type="InterPro" id="IPR000885">
    <property type="entry name" value="Fib_collagen_C"/>
</dbReference>
<sequence length="268" mass="29281">MQGRCGGARNRNNTEQPQFGGLQPGTSHAASAAPSAPLCIPTGHYYIDPNQGSPRDAFVAFCNFTADAETCIPPVHNQVPIKAWLSSYASMHTFEWFSALPGGFMVSTPRGLQSPSQGPPSPNGCILQNTVPTLASIRLHPILALGTLHPTSLWLSLQLEYTGASAVQLRFLRLHSHRAAQKISYSCRPAPHYRQPQKEIRFLADTREQSYVATLQGCLPDNDSSITDIIFHFTTEELALLPLRDLAVFHDGDALHQFGFTIGPVCFS</sequence>
<evidence type="ECO:0000259" key="5">
    <source>
        <dbReference type="PROSITE" id="PS51461"/>
    </source>
</evidence>
<dbReference type="InParanoid" id="A0A803Y1G7"/>
<dbReference type="GO" id="GO:0005581">
    <property type="term" value="C:collagen trimer"/>
    <property type="evidence" value="ECO:0007669"/>
    <property type="project" value="UniProtKB-KW"/>
</dbReference>
<accession>A0A803Y1G7</accession>
<feature type="domain" description="Fibrillar collagen NC1" evidence="5">
    <location>
        <begin position="1"/>
        <end position="268"/>
    </location>
</feature>
<keyword evidence="3" id="KW-0176">Collagen</keyword>
<protein>
    <recommendedName>
        <fullName evidence="5">Fibrillar collagen NC1 domain-containing protein</fullName>
    </recommendedName>
</protein>
<dbReference type="GeneTree" id="ENSGT00940000166112"/>
<keyword evidence="7" id="KW-1185">Reference proteome</keyword>
<dbReference type="SMART" id="SM00038">
    <property type="entry name" value="COLFI"/>
    <property type="match status" value="1"/>
</dbReference>
<evidence type="ECO:0000256" key="4">
    <source>
        <dbReference type="SAM" id="MobiDB-lite"/>
    </source>
</evidence>
<keyword evidence="2" id="KW-0964">Secreted</keyword>
<evidence type="ECO:0000256" key="1">
    <source>
        <dbReference type="ARBA" id="ARBA00004613"/>
    </source>
</evidence>
<dbReference type="Pfam" id="PF01410">
    <property type="entry name" value="COLFI"/>
    <property type="match status" value="2"/>
</dbReference>
<reference evidence="6" key="3">
    <citation type="submission" date="2025-09" db="UniProtKB">
        <authorList>
            <consortium name="Ensembl"/>
        </authorList>
    </citation>
    <scope>IDENTIFICATION</scope>
</reference>
<organism evidence="6 7">
    <name type="scientific">Meleagris gallopavo</name>
    <name type="common">Wild turkey</name>
    <dbReference type="NCBI Taxonomy" id="9103"/>
    <lineage>
        <taxon>Eukaryota</taxon>
        <taxon>Metazoa</taxon>
        <taxon>Chordata</taxon>
        <taxon>Craniata</taxon>
        <taxon>Vertebrata</taxon>
        <taxon>Euteleostomi</taxon>
        <taxon>Archelosauria</taxon>
        <taxon>Archosauria</taxon>
        <taxon>Dinosauria</taxon>
        <taxon>Saurischia</taxon>
        <taxon>Theropoda</taxon>
        <taxon>Coelurosauria</taxon>
        <taxon>Aves</taxon>
        <taxon>Neognathae</taxon>
        <taxon>Galloanserae</taxon>
        <taxon>Galliformes</taxon>
        <taxon>Phasianidae</taxon>
        <taxon>Meleagridinae</taxon>
        <taxon>Meleagris</taxon>
    </lineage>
</organism>
<reference evidence="6" key="2">
    <citation type="submission" date="2025-08" db="UniProtKB">
        <authorList>
            <consortium name="Ensembl"/>
        </authorList>
    </citation>
    <scope>IDENTIFICATION</scope>
</reference>
<evidence type="ECO:0000256" key="3">
    <source>
        <dbReference type="ARBA" id="ARBA00023119"/>
    </source>
</evidence>
<comment type="subcellular location">
    <subcellularLocation>
        <location evidence="1">Secreted</location>
    </subcellularLocation>
</comment>
<dbReference type="AlphaFoldDB" id="A0A803Y1G7"/>
<reference evidence="6 7" key="1">
    <citation type="journal article" date="2010" name="PLoS Biol.">
        <title>Multi-platform next-generation sequencing of the domestic turkey (Meleagris gallopavo): genome assembly and analysis.</title>
        <authorList>
            <person name="Dalloul R.A."/>
            <person name="Long J.A."/>
            <person name="Zimin A.V."/>
            <person name="Aslam L."/>
            <person name="Beal K."/>
            <person name="Blomberg L.A."/>
            <person name="Bouffard P."/>
            <person name="Burt D.W."/>
            <person name="Crasta O."/>
            <person name="Crooijmans R.P."/>
            <person name="Cooper K."/>
            <person name="Coulombe R.A."/>
            <person name="De S."/>
            <person name="Delany M.E."/>
            <person name="Dodgson J.B."/>
            <person name="Dong J.J."/>
            <person name="Evans C."/>
            <person name="Frederickson K.M."/>
            <person name="Flicek P."/>
            <person name="Florea L."/>
            <person name="Folkerts O."/>
            <person name="Groenen M.A."/>
            <person name="Harkins T.T."/>
            <person name="Herrero J."/>
            <person name="Hoffmann S."/>
            <person name="Megens H.J."/>
            <person name="Jiang A."/>
            <person name="de Jong P."/>
            <person name="Kaiser P."/>
            <person name="Kim H."/>
            <person name="Kim K.W."/>
            <person name="Kim S."/>
            <person name="Langenberger D."/>
            <person name="Lee M.K."/>
            <person name="Lee T."/>
            <person name="Mane S."/>
            <person name="Marcais G."/>
            <person name="Marz M."/>
            <person name="McElroy A.P."/>
            <person name="Modise T."/>
            <person name="Nefedov M."/>
            <person name="Notredame C."/>
            <person name="Paton I.R."/>
            <person name="Payne W.S."/>
            <person name="Pertea G."/>
            <person name="Prickett D."/>
            <person name="Puiu D."/>
            <person name="Qioa D."/>
            <person name="Raineri E."/>
            <person name="Ruffier M."/>
            <person name="Salzberg S.L."/>
            <person name="Schatz M.C."/>
            <person name="Scheuring C."/>
            <person name="Schmidt C.J."/>
            <person name="Schroeder S."/>
            <person name="Searle S.M."/>
            <person name="Smith E.J."/>
            <person name="Smith J."/>
            <person name="Sonstegard T.S."/>
            <person name="Stadler P.F."/>
            <person name="Tafer H."/>
            <person name="Tu Z.J."/>
            <person name="Van Tassell C.P."/>
            <person name="Vilella A.J."/>
            <person name="Williams K.P."/>
            <person name="Yorke J.A."/>
            <person name="Zhang L."/>
            <person name="Zhang H.B."/>
            <person name="Zhang X."/>
            <person name="Zhang Y."/>
            <person name="Reed K.M."/>
        </authorList>
    </citation>
    <scope>NUCLEOTIDE SEQUENCE [LARGE SCALE GENOMIC DNA]</scope>
</reference>
<dbReference type="GO" id="GO:0005576">
    <property type="term" value="C:extracellular region"/>
    <property type="evidence" value="ECO:0007669"/>
    <property type="project" value="UniProtKB-SubCell"/>
</dbReference>
<evidence type="ECO:0000256" key="2">
    <source>
        <dbReference type="ARBA" id="ARBA00022525"/>
    </source>
</evidence>
<dbReference type="PROSITE" id="PS51461">
    <property type="entry name" value="NC1_FIB"/>
    <property type="match status" value="1"/>
</dbReference>
<feature type="region of interest" description="Disordered" evidence="4">
    <location>
        <begin position="1"/>
        <end position="29"/>
    </location>
</feature>
<evidence type="ECO:0000313" key="6">
    <source>
        <dbReference type="Ensembl" id="ENSMGAP00000025614.1"/>
    </source>
</evidence>
<dbReference type="Gene3D" id="2.60.120.1000">
    <property type="match status" value="2"/>
</dbReference>
<name>A0A803Y1G7_MELGA</name>
<dbReference type="Proteomes" id="UP000001645">
    <property type="component" value="Chromosome 19"/>
</dbReference>
<evidence type="ECO:0000313" key="7">
    <source>
        <dbReference type="Proteomes" id="UP000001645"/>
    </source>
</evidence>
<proteinExistence type="predicted"/>